<dbReference type="VEuPathDB" id="TriTrypDB:ECC02_005774"/>
<dbReference type="VEuPathDB" id="TriTrypDB:TcCLB.510525.30"/>
<dbReference type="Proteomes" id="UP000246121">
    <property type="component" value="Unassembled WGS sequence"/>
</dbReference>
<comment type="caution">
    <text evidence="1">The sequence shown here is derived from an EMBL/GenBank/DDBJ whole genome shotgun (WGS) entry which is preliminary data.</text>
</comment>
<dbReference type="VEuPathDB" id="TriTrypDB:TCSYLVIO_001415"/>
<proteinExistence type="predicted"/>
<name>A0A2V2UJ49_TRYCR</name>
<dbReference type="EMBL" id="PRFA01000242">
    <property type="protein sequence ID" value="PWU84239.1"/>
    <property type="molecule type" value="Genomic_DNA"/>
</dbReference>
<gene>
    <name evidence="1" type="ORF">C4B63_242g4</name>
</gene>
<accession>A0A2V2UJ49</accession>
<organism evidence="1 2">
    <name type="scientific">Trypanosoma cruzi</name>
    <dbReference type="NCBI Taxonomy" id="5693"/>
    <lineage>
        <taxon>Eukaryota</taxon>
        <taxon>Discoba</taxon>
        <taxon>Euglenozoa</taxon>
        <taxon>Kinetoplastea</taxon>
        <taxon>Metakinetoplastina</taxon>
        <taxon>Trypanosomatida</taxon>
        <taxon>Trypanosomatidae</taxon>
        <taxon>Trypanosoma</taxon>
        <taxon>Schizotrypanum</taxon>
    </lineage>
</organism>
<dbReference type="VEuPathDB" id="TriTrypDB:TcCLB.511817.100"/>
<protein>
    <submittedName>
        <fullName evidence="1">Uncharacterized protein</fullName>
    </submittedName>
</protein>
<dbReference type="VEuPathDB" id="TriTrypDB:TcBrA4_0093760"/>
<dbReference type="VEuPathDB" id="TriTrypDB:Tc_MARK_98"/>
<evidence type="ECO:0000313" key="1">
    <source>
        <dbReference type="EMBL" id="PWU84239.1"/>
    </source>
</evidence>
<dbReference type="VEuPathDB" id="TriTrypDB:C3747_83g182"/>
<dbReference type="VEuPathDB" id="TriTrypDB:TcCL_NonESM00545"/>
<dbReference type="AlphaFoldDB" id="A0A2V2UJ49"/>
<sequence length="425" mass="48561">MRIKIERRGYVFFLKMLRKRYRPLDTAEERSVDVEHKLQVGLLYDEQSYCFRWPDAPLTSMLRRSNASLTRAVHGNMVSFTQSIIAQPPIFTIDSIATEHGKRDLFASFSVDRPIISFSSGNVSPSARYTEIQRYKRHPGAPIKTSTEDSIFSFNAQQLKDLRDAGAFKAFREALSRSAPDSVNLDSEAEFESIARREMENELTRLEWQAFHESEKTAPALQRIFLLTTAVPFMEDTKKHGMEASTQVSYGWQRIVYDLWIKWRRETPMLIGDTFTDTNSSPWGSPLLTGAFISSLAKEYFLTGNGETNGAIKAGRLREKRGGKDKLMFPLTSPRRRGAYGYLRWRIDLYEPRIRSAWGGSRGENGDRGSAKMLSAAEVNKLINEKLPAALADVDCDERMDPVDALALTDIRSEVETWRHWLTYV</sequence>
<dbReference type="VEuPathDB" id="TriTrypDB:TCDM_02573"/>
<evidence type="ECO:0000313" key="2">
    <source>
        <dbReference type="Proteomes" id="UP000246121"/>
    </source>
</evidence>
<reference evidence="1 2" key="1">
    <citation type="journal article" date="2018" name="Microb. Genom.">
        <title>Expanding an expanded genome: long-read sequencing of Trypanosoma cruzi.</title>
        <authorList>
            <person name="Berna L."/>
            <person name="Rodriguez M."/>
            <person name="Chiribao M.L."/>
            <person name="Parodi-Talice A."/>
            <person name="Pita S."/>
            <person name="Rijo G."/>
            <person name="Alvarez-Valin F."/>
            <person name="Robello C."/>
        </authorList>
    </citation>
    <scope>NUCLEOTIDE SEQUENCE [LARGE SCALE GENOMIC DNA]</scope>
    <source>
        <strain evidence="1 2">Dm28c</strain>
    </source>
</reference>
<dbReference type="VEuPathDB" id="TriTrypDB:BCY84_17399"/>
<dbReference type="VEuPathDB" id="TriTrypDB:TcG_08457"/>
<dbReference type="VEuPathDB" id="TriTrypDB:C4B63_242g4"/>